<dbReference type="InterPro" id="IPR001245">
    <property type="entry name" value="Ser-Thr/Tyr_kinase_cat_dom"/>
</dbReference>
<dbReference type="GO" id="GO:0005524">
    <property type="term" value="F:ATP binding"/>
    <property type="evidence" value="ECO:0007669"/>
    <property type="project" value="UniProtKB-KW"/>
</dbReference>
<feature type="region of interest" description="Disordered" evidence="10">
    <location>
        <begin position="163"/>
        <end position="232"/>
    </location>
</feature>
<feature type="compositionally biased region" description="Low complexity" evidence="10">
    <location>
        <begin position="307"/>
        <end position="324"/>
    </location>
</feature>
<dbReference type="SUPFAM" id="SSF56112">
    <property type="entry name" value="Protein kinase-like (PK-like)"/>
    <property type="match status" value="1"/>
</dbReference>
<dbReference type="Gene3D" id="1.10.510.10">
    <property type="entry name" value="Transferase(Phosphotransferase) domain 1"/>
    <property type="match status" value="1"/>
</dbReference>
<evidence type="ECO:0000256" key="9">
    <source>
        <dbReference type="SAM" id="Coils"/>
    </source>
</evidence>
<feature type="domain" description="Protein kinase" evidence="11">
    <location>
        <begin position="458"/>
        <end position="736"/>
    </location>
</feature>
<dbReference type="InterPro" id="IPR014729">
    <property type="entry name" value="Rossmann-like_a/b/a_fold"/>
</dbReference>
<feature type="region of interest" description="Disordered" evidence="10">
    <location>
        <begin position="278"/>
        <end position="324"/>
    </location>
</feature>
<keyword evidence="7" id="KW-0067">ATP-binding</keyword>
<dbReference type="PROSITE" id="PS00108">
    <property type="entry name" value="PROTEIN_KINASE_ST"/>
    <property type="match status" value="1"/>
</dbReference>
<comment type="pathway">
    <text evidence="2">Protein modification; protein ubiquitination.</text>
</comment>
<dbReference type="PROSITE" id="PS50011">
    <property type="entry name" value="PROTEIN_KINASE_DOM"/>
    <property type="match status" value="1"/>
</dbReference>
<evidence type="ECO:0000256" key="7">
    <source>
        <dbReference type="ARBA" id="ARBA00022840"/>
    </source>
</evidence>
<dbReference type="Gene3D" id="3.40.50.620">
    <property type="entry name" value="HUPs"/>
    <property type="match status" value="1"/>
</dbReference>
<dbReference type="EMBL" id="JBEDUW010000006">
    <property type="protein sequence ID" value="KAK9922945.1"/>
    <property type="molecule type" value="Genomic_DNA"/>
</dbReference>
<dbReference type="InterPro" id="IPR006016">
    <property type="entry name" value="UspA"/>
</dbReference>
<dbReference type="SMART" id="SM00220">
    <property type="entry name" value="S_TKc"/>
    <property type="match status" value="1"/>
</dbReference>
<evidence type="ECO:0000256" key="3">
    <source>
        <dbReference type="ARBA" id="ARBA00012483"/>
    </source>
</evidence>
<sequence length="773" mass="86001">MARRGRGEVAEQQKGQTVAVAIDKDKGSEYAIKWAVERLLTRGQSLTLLHVKPAIPGHTEATENHGNGQSHEVFVSFRSLCAKKNIKCTEIVVEDSDIPNGLIKYVIANSIEVLVLGVPTKGGFLRFKQTDVPSAVTKGSPDFCSVYVIAKGSKIAYMRCSTAAPPHPPARSNNQMQHPPRKFSEESDSHLMYTPKPNSRASERSHHQSGSQQFDDIQIKSPFTRGRSSMDKSFELSPEIDISFVSSGRPSVDHTYPSFNFYDSIDSGTSSRLSLIGSEMDNRSSTSSSNPTSKPLMEICSPQREFSSSSIDSGKSWSSQNNNNMDDMEIEMRRLRLELKQTMEMYSTACKEALTAKHKEKELNRWKMEDVQRLEEAQLAQEAALALVEKEKAKCKAAIEAAAAAQRIAELEAEKRRNVEMKVLKESEEKKKALETSSYDVRYRKYTIEEIEVATGNFSLARKIGEGGYGPVYRGELDHTPVAIKVLRPDAAQGRSQFQQEVEVLSCIRHPNMVLLLGACPEYGCLVYEYMANGSLEDRLFRRGNTPVIPWQLRFRIAAEIATGLLFLHQSRPEPLVHRDLKPGNILLDSNYVSKISDVGLARLVPPSVADSVTQYHMTSTAGTFCYIDPEYQQTGMLGTKSDVYSLGVMLLQIITAKPPMGLTHHVERAIETGTFSEMLDPAVPDWPVQEALKFAKLSLQCAEMRRRDRPDLGKVVLPELNSLRVLADDSLHSVMFGRQGSISTSQDVISQPQSGYDSSRSRSSTSSYPGRI</sequence>
<evidence type="ECO:0000313" key="12">
    <source>
        <dbReference type="EMBL" id="KAK9922945.1"/>
    </source>
</evidence>
<feature type="compositionally biased region" description="Polar residues" evidence="10">
    <location>
        <begin position="745"/>
        <end position="758"/>
    </location>
</feature>
<name>A0AAW1WG05_RUBAR</name>
<dbReference type="EC" id="2.3.2.27" evidence="3"/>
<feature type="coiled-coil region" evidence="9">
    <location>
        <begin position="371"/>
        <end position="431"/>
    </location>
</feature>
<dbReference type="GO" id="GO:0061630">
    <property type="term" value="F:ubiquitin protein ligase activity"/>
    <property type="evidence" value="ECO:0007669"/>
    <property type="project" value="UniProtKB-EC"/>
</dbReference>
<dbReference type="GO" id="GO:0004672">
    <property type="term" value="F:protein kinase activity"/>
    <property type="evidence" value="ECO:0007669"/>
    <property type="project" value="InterPro"/>
</dbReference>
<dbReference type="CDD" id="cd01989">
    <property type="entry name" value="USP_STK_Ubox_N"/>
    <property type="match status" value="1"/>
</dbReference>
<dbReference type="Pfam" id="PF00582">
    <property type="entry name" value="Usp"/>
    <property type="match status" value="1"/>
</dbReference>
<reference evidence="12 13" key="1">
    <citation type="journal article" date="2023" name="G3 (Bethesda)">
        <title>A chromosome-length genome assembly and annotation of blackberry (Rubus argutus, cv. 'Hillquist').</title>
        <authorList>
            <person name="Bruna T."/>
            <person name="Aryal R."/>
            <person name="Dudchenko O."/>
            <person name="Sargent D.J."/>
            <person name="Mead D."/>
            <person name="Buti M."/>
            <person name="Cavallini A."/>
            <person name="Hytonen T."/>
            <person name="Andres J."/>
            <person name="Pham M."/>
            <person name="Weisz D."/>
            <person name="Mascagni F."/>
            <person name="Usai G."/>
            <person name="Natali L."/>
            <person name="Bassil N."/>
            <person name="Fernandez G.E."/>
            <person name="Lomsadze A."/>
            <person name="Armour M."/>
            <person name="Olukolu B."/>
            <person name="Poorten T."/>
            <person name="Britton C."/>
            <person name="Davik J."/>
            <person name="Ashrafi H."/>
            <person name="Aiden E.L."/>
            <person name="Borodovsky M."/>
            <person name="Worthington M."/>
        </authorList>
    </citation>
    <scope>NUCLEOTIDE SEQUENCE [LARGE SCALE GENOMIC DNA]</scope>
    <source>
        <strain evidence="12">PI 553951</strain>
    </source>
</reference>
<dbReference type="InterPro" id="IPR008271">
    <property type="entry name" value="Ser/Thr_kinase_AS"/>
</dbReference>
<accession>A0AAW1WG05</accession>
<feature type="region of interest" description="Disordered" evidence="10">
    <location>
        <begin position="745"/>
        <end position="773"/>
    </location>
</feature>
<dbReference type="AlphaFoldDB" id="A0AAW1WG05"/>
<keyword evidence="6" id="KW-0833">Ubl conjugation pathway</keyword>
<protein>
    <recommendedName>
        <fullName evidence="3">RING-type E3 ubiquitin transferase</fullName>
        <ecNumber evidence="3">2.3.2.27</ecNumber>
    </recommendedName>
</protein>
<evidence type="ECO:0000256" key="8">
    <source>
        <dbReference type="ARBA" id="ARBA00023054"/>
    </source>
</evidence>
<dbReference type="InterPro" id="IPR000719">
    <property type="entry name" value="Prot_kinase_dom"/>
</dbReference>
<keyword evidence="8 9" id="KW-0175">Coiled coil</keyword>
<dbReference type="Proteomes" id="UP001457282">
    <property type="component" value="Unassembled WGS sequence"/>
</dbReference>
<dbReference type="InterPro" id="IPR011009">
    <property type="entry name" value="Kinase-like_dom_sf"/>
</dbReference>
<dbReference type="PANTHER" id="PTHR45647">
    <property type="entry name" value="OS02G0152300 PROTEIN"/>
    <property type="match status" value="1"/>
</dbReference>
<dbReference type="Gene3D" id="3.30.200.20">
    <property type="entry name" value="Phosphorylase Kinase, domain 1"/>
    <property type="match status" value="1"/>
</dbReference>
<evidence type="ECO:0000313" key="13">
    <source>
        <dbReference type="Proteomes" id="UP001457282"/>
    </source>
</evidence>
<evidence type="ECO:0000256" key="10">
    <source>
        <dbReference type="SAM" id="MobiDB-lite"/>
    </source>
</evidence>
<dbReference type="Pfam" id="PF07714">
    <property type="entry name" value="PK_Tyr_Ser-Thr"/>
    <property type="match status" value="1"/>
</dbReference>
<evidence type="ECO:0000256" key="1">
    <source>
        <dbReference type="ARBA" id="ARBA00000900"/>
    </source>
</evidence>
<keyword evidence="13" id="KW-1185">Reference proteome</keyword>
<comment type="caution">
    <text evidence="12">The sequence shown here is derived from an EMBL/GenBank/DDBJ whole genome shotgun (WGS) entry which is preliminary data.</text>
</comment>
<keyword evidence="4" id="KW-0808">Transferase</keyword>
<keyword evidence="5" id="KW-0547">Nucleotide-binding</keyword>
<evidence type="ECO:0000259" key="11">
    <source>
        <dbReference type="PROSITE" id="PS50011"/>
    </source>
</evidence>
<feature type="compositionally biased region" description="Low complexity" evidence="10">
    <location>
        <begin position="762"/>
        <end position="773"/>
    </location>
</feature>
<dbReference type="SUPFAM" id="SSF52402">
    <property type="entry name" value="Adenine nucleotide alpha hydrolases-like"/>
    <property type="match status" value="1"/>
</dbReference>
<feature type="compositionally biased region" description="Low complexity" evidence="10">
    <location>
        <begin position="284"/>
        <end position="293"/>
    </location>
</feature>
<dbReference type="InterPro" id="IPR051348">
    <property type="entry name" value="U-box_ubiquitin_ligases"/>
</dbReference>
<gene>
    <name evidence="12" type="ORF">M0R45_031382</name>
</gene>
<evidence type="ECO:0000256" key="5">
    <source>
        <dbReference type="ARBA" id="ARBA00022741"/>
    </source>
</evidence>
<dbReference type="FunFam" id="1.10.510.10:FF:000498">
    <property type="entry name" value="U-box domain-containing protein 51"/>
    <property type="match status" value="1"/>
</dbReference>
<dbReference type="FunFam" id="3.30.200.20:FF:000162">
    <property type="entry name" value="Adenine nucleotide alpha hydrolase-like domain kinase"/>
    <property type="match status" value="1"/>
</dbReference>
<evidence type="ECO:0000256" key="2">
    <source>
        <dbReference type="ARBA" id="ARBA00004906"/>
    </source>
</evidence>
<comment type="catalytic activity">
    <reaction evidence="1">
        <text>S-ubiquitinyl-[E2 ubiquitin-conjugating enzyme]-L-cysteine + [acceptor protein]-L-lysine = [E2 ubiquitin-conjugating enzyme]-L-cysteine + N(6)-ubiquitinyl-[acceptor protein]-L-lysine.</text>
        <dbReference type="EC" id="2.3.2.27"/>
    </reaction>
</comment>
<evidence type="ECO:0000256" key="6">
    <source>
        <dbReference type="ARBA" id="ARBA00022786"/>
    </source>
</evidence>
<dbReference type="PANTHER" id="PTHR45647:SF146">
    <property type="entry name" value="U-BOX DOMAIN-CONTAINING PROTEIN 35-LIKE"/>
    <property type="match status" value="1"/>
</dbReference>
<organism evidence="12 13">
    <name type="scientific">Rubus argutus</name>
    <name type="common">Southern blackberry</name>
    <dbReference type="NCBI Taxonomy" id="59490"/>
    <lineage>
        <taxon>Eukaryota</taxon>
        <taxon>Viridiplantae</taxon>
        <taxon>Streptophyta</taxon>
        <taxon>Embryophyta</taxon>
        <taxon>Tracheophyta</taxon>
        <taxon>Spermatophyta</taxon>
        <taxon>Magnoliopsida</taxon>
        <taxon>eudicotyledons</taxon>
        <taxon>Gunneridae</taxon>
        <taxon>Pentapetalae</taxon>
        <taxon>rosids</taxon>
        <taxon>fabids</taxon>
        <taxon>Rosales</taxon>
        <taxon>Rosaceae</taxon>
        <taxon>Rosoideae</taxon>
        <taxon>Rosoideae incertae sedis</taxon>
        <taxon>Rubus</taxon>
    </lineage>
</organism>
<proteinExistence type="predicted"/>
<evidence type="ECO:0000256" key="4">
    <source>
        <dbReference type="ARBA" id="ARBA00022679"/>
    </source>
</evidence>